<dbReference type="Proteomes" id="UP000030752">
    <property type="component" value="Unassembled WGS sequence"/>
</dbReference>
<dbReference type="InterPro" id="IPR020846">
    <property type="entry name" value="MFS_dom"/>
</dbReference>
<dbReference type="OrthoDB" id="6133115at2759"/>
<dbReference type="GO" id="GO:0016020">
    <property type="term" value="C:membrane"/>
    <property type="evidence" value="ECO:0007669"/>
    <property type="project" value="UniProtKB-SubCell"/>
</dbReference>
<keyword evidence="3 5" id="KW-1133">Transmembrane helix</keyword>
<evidence type="ECO:0000256" key="3">
    <source>
        <dbReference type="ARBA" id="ARBA00022989"/>
    </source>
</evidence>
<evidence type="ECO:0000259" key="6">
    <source>
        <dbReference type="PROSITE" id="PS50850"/>
    </source>
</evidence>
<evidence type="ECO:0000313" key="7">
    <source>
        <dbReference type="EMBL" id="ETN45230.1"/>
    </source>
</evidence>
<name>W2S9A7_CYPE1</name>
<keyword evidence="4 5" id="KW-0472">Membrane</keyword>
<feature type="domain" description="Major facilitator superfamily (MFS) profile" evidence="6">
    <location>
        <begin position="1"/>
        <end position="61"/>
    </location>
</feature>
<dbReference type="AlphaFoldDB" id="W2S9A7"/>
<dbReference type="HOGENOM" id="CLU_2922571_0_0_1"/>
<feature type="transmembrane region" description="Helical" evidence="5">
    <location>
        <begin position="17"/>
        <end position="39"/>
    </location>
</feature>
<dbReference type="EMBL" id="KB822713">
    <property type="protein sequence ID" value="ETN45230.1"/>
    <property type="molecule type" value="Genomic_DNA"/>
</dbReference>
<protein>
    <recommendedName>
        <fullName evidence="6">Major facilitator superfamily (MFS) profile domain-containing protein</fullName>
    </recommendedName>
</protein>
<proteinExistence type="predicted"/>
<dbReference type="RefSeq" id="XP_008713000.1">
    <property type="nucleotide sequence ID" value="XM_008714778.1"/>
</dbReference>
<dbReference type="PROSITE" id="PS50850">
    <property type="entry name" value="MFS"/>
    <property type="match status" value="1"/>
</dbReference>
<organism evidence="7 8">
    <name type="scientific">Cyphellophora europaea (strain CBS 101466)</name>
    <name type="common">Phialophora europaea</name>
    <dbReference type="NCBI Taxonomy" id="1220924"/>
    <lineage>
        <taxon>Eukaryota</taxon>
        <taxon>Fungi</taxon>
        <taxon>Dikarya</taxon>
        <taxon>Ascomycota</taxon>
        <taxon>Pezizomycotina</taxon>
        <taxon>Eurotiomycetes</taxon>
        <taxon>Chaetothyriomycetidae</taxon>
        <taxon>Chaetothyriales</taxon>
        <taxon>Cyphellophoraceae</taxon>
        <taxon>Cyphellophora</taxon>
    </lineage>
</organism>
<accession>W2S9A7</accession>
<reference evidence="7 8" key="1">
    <citation type="submission" date="2013-03" db="EMBL/GenBank/DDBJ databases">
        <title>The Genome Sequence of Phialophora europaea CBS 101466.</title>
        <authorList>
            <consortium name="The Broad Institute Genomics Platform"/>
            <person name="Cuomo C."/>
            <person name="de Hoog S."/>
            <person name="Gorbushina A."/>
            <person name="Walker B."/>
            <person name="Young S.K."/>
            <person name="Zeng Q."/>
            <person name="Gargeya S."/>
            <person name="Fitzgerald M."/>
            <person name="Haas B."/>
            <person name="Abouelleil A."/>
            <person name="Allen A.W."/>
            <person name="Alvarado L."/>
            <person name="Arachchi H.M."/>
            <person name="Berlin A.M."/>
            <person name="Chapman S.B."/>
            <person name="Gainer-Dewar J."/>
            <person name="Goldberg J."/>
            <person name="Griggs A."/>
            <person name="Gujja S."/>
            <person name="Hansen M."/>
            <person name="Howarth C."/>
            <person name="Imamovic A."/>
            <person name="Ireland A."/>
            <person name="Larimer J."/>
            <person name="McCowan C."/>
            <person name="Murphy C."/>
            <person name="Pearson M."/>
            <person name="Poon T.W."/>
            <person name="Priest M."/>
            <person name="Roberts A."/>
            <person name="Saif S."/>
            <person name="Shea T."/>
            <person name="Sisk P."/>
            <person name="Sykes S."/>
            <person name="Wortman J."/>
            <person name="Nusbaum C."/>
            <person name="Birren B."/>
        </authorList>
    </citation>
    <scope>NUCLEOTIDE SEQUENCE [LARGE SCALE GENOMIC DNA]</scope>
    <source>
        <strain evidence="7 8">CBS 101466</strain>
    </source>
</reference>
<keyword evidence="2 5" id="KW-0812">Transmembrane</keyword>
<dbReference type="Pfam" id="PF00083">
    <property type="entry name" value="Sugar_tr"/>
    <property type="match status" value="1"/>
</dbReference>
<dbReference type="Gene3D" id="1.20.1250.20">
    <property type="entry name" value="MFS general substrate transporter like domains"/>
    <property type="match status" value="1"/>
</dbReference>
<sequence length="61" mass="6365">MTEYHETFGLSGAGSPTGIICIIYSLGQIAAFPVCGLLADGLGRRWCIMIGCFIVVVGTAI</sequence>
<evidence type="ECO:0000256" key="1">
    <source>
        <dbReference type="ARBA" id="ARBA00004141"/>
    </source>
</evidence>
<evidence type="ECO:0000256" key="2">
    <source>
        <dbReference type="ARBA" id="ARBA00022692"/>
    </source>
</evidence>
<dbReference type="InterPro" id="IPR005828">
    <property type="entry name" value="MFS_sugar_transport-like"/>
</dbReference>
<evidence type="ECO:0000256" key="4">
    <source>
        <dbReference type="ARBA" id="ARBA00023136"/>
    </source>
</evidence>
<evidence type="ECO:0000256" key="5">
    <source>
        <dbReference type="SAM" id="Phobius"/>
    </source>
</evidence>
<dbReference type="GeneID" id="19977446"/>
<comment type="subcellular location">
    <subcellularLocation>
        <location evidence="1">Membrane</location>
        <topology evidence="1">Multi-pass membrane protein</topology>
    </subcellularLocation>
</comment>
<dbReference type="InterPro" id="IPR036259">
    <property type="entry name" value="MFS_trans_sf"/>
</dbReference>
<dbReference type="GO" id="GO:0022857">
    <property type="term" value="F:transmembrane transporter activity"/>
    <property type="evidence" value="ECO:0007669"/>
    <property type="project" value="InterPro"/>
</dbReference>
<keyword evidence="8" id="KW-1185">Reference proteome</keyword>
<gene>
    <name evidence="7" type="ORF">HMPREF1541_10107</name>
</gene>
<evidence type="ECO:0000313" key="8">
    <source>
        <dbReference type="Proteomes" id="UP000030752"/>
    </source>
</evidence>
<dbReference type="SUPFAM" id="SSF103473">
    <property type="entry name" value="MFS general substrate transporter"/>
    <property type="match status" value="1"/>
</dbReference>
<dbReference type="VEuPathDB" id="FungiDB:HMPREF1541_10107"/>
<dbReference type="InParanoid" id="W2S9A7"/>